<dbReference type="AlphaFoldDB" id="A0A398C465"/>
<reference evidence="2 3" key="1">
    <citation type="submission" date="2018-09" db="EMBL/GenBank/DDBJ databases">
        <title>Draft genome of Simplicispira sp. NY-02.</title>
        <authorList>
            <person name="Im W.T."/>
        </authorList>
    </citation>
    <scope>NUCLEOTIDE SEQUENCE [LARGE SCALE GENOMIC DNA]</scope>
    <source>
        <strain evidence="2 3">NY-02</strain>
    </source>
</reference>
<dbReference type="Pfam" id="PF13166">
    <property type="entry name" value="AAA_13"/>
    <property type="match status" value="1"/>
</dbReference>
<dbReference type="EMBL" id="QXJC01000014">
    <property type="protein sequence ID" value="RID96914.1"/>
    <property type="molecule type" value="Genomic_DNA"/>
</dbReference>
<evidence type="ECO:0000313" key="3">
    <source>
        <dbReference type="Proteomes" id="UP000266302"/>
    </source>
</evidence>
<comment type="caution">
    <text evidence="2">The sequence shown here is derived from an EMBL/GenBank/DDBJ whole genome shotgun (WGS) entry which is preliminary data.</text>
</comment>
<evidence type="ECO:0000259" key="1">
    <source>
        <dbReference type="Pfam" id="PF13166"/>
    </source>
</evidence>
<accession>A0A398C465</accession>
<organism evidence="2 3">
    <name type="scientific">Simplicispira hankyongi</name>
    <dbReference type="NCBI Taxonomy" id="2315688"/>
    <lineage>
        <taxon>Bacteria</taxon>
        <taxon>Pseudomonadati</taxon>
        <taxon>Pseudomonadota</taxon>
        <taxon>Betaproteobacteria</taxon>
        <taxon>Burkholderiales</taxon>
        <taxon>Comamonadaceae</taxon>
        <taxon>Simplicispira</taxon>
    </lineage>
</organism>
<sequence>MRYKSLSATHELSDIRLNVAQKTRRGYAVIHQLDIAHFGSFDGFQWKSSIRDTSGNNVQSFKMLNIIYGRNYSGKTTLSRVFRSLEKGEIPWRYEDARFVVRGDKGDLTHQQIAGHGYDIRVYNRDFVVENLSFLTDQRAGSIQTFAIVGSENNALAERIAALFTSLGSVEEKRGARYDAAQASEKHFKTSKRAKDASDELDELLRRQANDVIKKDRAFGHVGYNIDSIKADIAFVTGNKLEVLTEAERSSYVALLKEDALPEIRATASFRSKLDALFDEATPLIGTAIEPTKPLQDLLDDAALQSWAREGIGHHKGKREDCAFCRQQLPANLWQTLANHFNQASETLGAAIDACSEKIRVEIQSVAWMPVLESGQFYASERPAFEAAKSDLVKSIESYKTDLKKLADALASRRASLFRAGRLPLREFDEAAAEAATHSFNSVVAANNGRSTTLNKDKDAARLALRRSKVAEFLATLDLPGKEAHILQLREKCADAKTIADTTRQAQHSIEQEIKQLEAQQKDERKGAERVNALLNHYFGHGGVSEVIGPPVPQIVPKKHVALACRIWHGGTQ</sequence>
<dbReference type="InterPro" id="IPR026866">
    <property type="entry name" value="CR006_AAA"/>
</dbReference>
<keyword evidence="3" id="KW-1185">Reference proteome</keyword>
<name>A0A398C465_9BURK</name>
<proteinExistence type="predicted"/>
<evidence type="ECO:0000313" key="2">
    <source>
        <dbReference type="EMBL" id="RID96914.1"/>
    </source>
</evidence>
<feature type="domain" description="Protein CR006 P-loop" evidence="1">
    <location>
        <begin position="51"/>
        <end position="544"/>
    </location>
</feature>
<feature type="non-terminal residue" evidence="2">
    <location>
        <position position="573"/>
    </location>
</feature>
<gene>
    <name evidence="2" type="ORF">D3F03_16940</name>
</gene>
<protein>
    <recommendedName>
        <fullName evidence="1">Protein CR006 P-loop domain-containing protein</fullName>
    </recommendedName>
</protein>
<dbReference type="Proteomes" id="UP000266302">
    <property type="component" value="Unassembled WGS sequence"/>
</dbReference>